<keyword evidence="3 5" id="KW-1133">Transmembrane helix</keyword>
<comment type="subcellular location">
    <subcellularLocation>
        <location evidence="1">Membrane</location>
    </subcellularLocation>
</comment>
<feature type="transmembrane region" description="Helical" evidence="5">
    <location>
        <begin position="422"/>
        <end position="441"/>
    </location>
</feature>
<dbReference type="Pfam" id="PF01094">
    <property type="entry name" value="ANF_receptor"/>
    <property type="match status" value="1"/>
</dbReference>
<dbReference type="EMBL" id="OX597829">
    <property type="protein sequence ID" value="CAI9734494.1"/>
    <property type="molecule type" value="Genomic_DNA"/>
</dbReference>
<sequence length="442" mass="49583">MAIENVESKKILPENALKIIVKDTSARPVQGIGMAVELADKDKADVIIGAPHSSGNMYNSLMRSVAENFENYNISVSEDIAFNSSLLSNPVIQRHLKKIQRESRIIVISAIKFLLRKIMVNAYKMGMCNGEFVFIALYNFPEAFFEEDDASSIPLWYGGDKYDAITKKAYKYLLRINLASANVDYFTQFRLNVMNTFLDFNNQSVLENLTGSHYSSYLYDAVFIYALLVKKCLTSQQDFRNGSLMLEIARNITFISDAIMSPVQFDSNADRMPVYTIWDYTSPTGIGRLVAIEELSYSEKYIKMVAPFKWFTKDGKAPADVPECGFDGSLCIYDNSQSIAGGVLGSLVLVSIIIAAFYYGIKKKIFEEELTKVSWKINFNDVKILSKPPGSQLLLLLYIIAGQTMTLLPMALPMLLPMALPMLLPMALPMLLPMALPMTFLP</sequence>
<dbReference type="Gene3D" id="3.40.50.2300">
    <property type="match status" value="2"/>
</dbReference>
<dbReference type="InterPro" id="IPR052612">
    <property type="entry name" value="ANP_Clearance_Receptor"/>
</dbReference>
<feature type="domain" description="Receptor ligand binding region" evidence="6">
    <location>
        <begin position="58"/>
        <end position="281"/>
    </location>
</feature>
<dbReference type="Proteomes" id="UP001162480">
    <property type="component" value="Chromosome 16"/>
</dbReference>
<dbReference type="GO" id="GO:0016020">
    <property type="term" value="C:membrane"/>
    <property type="evidence" value="ECO:0007669"/>
    <property type="project" value="UniProtKB-SubCell"/>
</dbReference>
<evidence type="ECO:0000256" key="1">
    <source>
        <dbReference type="ARBA" id="ARBA00004370"/>
    </source>
</evidence>
<dbReference type="PANTHER" id="PTHR44755">
    <property type="entry name" value="NATRIURETIC PEPTIDE RECEPTOR 3-RELATED"/>
    <property type="match status" value="1"/>
</dbReference>
<gene>
    <name evidence="7" type="ORF">OCTVUL_1B024275</name>
</gene>
<keyword evidence="4 5" id="KW-0472">Membrane</keyword>
<keyword evidence="2 5" id="KW-0812">Transmembrane</keyword>
<keyword evidence="8" id="KW-1185">Reference proteome</keyword>
<name>A0AA36FER6_OCTVU</name>
<dbReference type="InterPro" id="IPR001828">
    <property type="entry name" value="ANF_lig-bd_rcpt"/>
</dbReference>
<organism evidence="7 8">
    <name type="scientific">Octopus vulgaris</name>
    <name type="common">Common octopus</name>
    <dbReference type="NCBI Taxonomy" id="6645"/>
    <lineage>
        <taxon>Eukaryota</taxon>
        <taxon>Metazoa</taxon>
        <taxon>Spiralia</taxon>
        <taxon>Lophotrochozoa</taxon>
        <taxon>Mollusca</taxon>
        <taxon>Cephalopoda</taxon>
        <taxon>Coleoidea</taxon>
        <taxon>Octopodiformes</taxon>
        <taxon>Octopoda</taxon>
        <taxon>Incirrata</taxon>
        <taxon>Octopodidae</taxon>
        <taxon>Octopus</taxon>
    </lineage>
</organism>
<feature type="transmembrane region" description="Helical" evidence="5">
    <location>
        <begin position="339"/>
        <end position="361"/>
    </location>
</feature>
<dbReference type="AlphaFoldDB" id="A0AA36FER6"/>
<dbReference type="CDD" id="cd06352">
    <property type="entry name" value="PBP1_NPR_GC-like"/>
    <property type="match status" value="1"/>
</dbReference>
<accession>A0AA36FER6</accession>
<evidence type="ECO:0000259" key="6">
    <source>
        <dbReference type="Pfam" id="PF01094"/>
    </source>
</evidence>
<evidence type="ECO:0000313" key="7">
    <source>
        <dbReference type="EMBL" id="CAI9734494.1"/>
    </source>
</evidence>
<feature type="transmembrane region" description="Helical" evidence="5">
    <location>
        <begin position="393"/>
        <end position="416"/>
    </location>
</feature>
<protein>
    <recommendedName>
        <fullName evidence="6">Receptor ligand binding region domain-containing protein</fullName>
    </recommendedName>
</protein>
<dbReference type="GO" id="GO:0017046">
    <property type="term" value="F:peptide hormone binding"/>
    <property type="evidence" value="ECO:0007669"/>
    <property type="project" value="TreeGrafter"/>
</dbReference>
<dbReference type="SUPFAM" id="SSF53822">
    <property type="entry name" value="Periplasmic binding protein-like I"/>
    <property type="match status" value="1"/>
</dbReference>
<proteinExistence type="predicted"/>
<evidence type="ECO:0000256" key="2">
    <source>
        <dbReference type="ARBA" id="ARBA00022692"/>
    </source>
</evidence>
<dbReference type="GO" id="GO:0007165">
    <property type="term" value="P:signal transduction"/>
    <property type="evidence" value="ECO:0007669"/>
    <property type="project" value="TreeGrafter"/>
</dbReference>
<evidence type="ECO:0000256" key="4">
    <source>
        <dbReference type="ARBA" id="ARBA00023136"/>
    </source>
</evidence>
<dbReference type="PANTHER" id="PTHR44755:SF8">
    <property type="entry name" value="RECEPTOR LIGAND BINDING REGION DOMAIN-CONTAINING PROTEIN"/>
    <property type="match status" value="1"/>
</dbReference>
<dbReference type="InterPro" id="IPR028082">
    <property type="entry name" value="Peripla_BP_I"/>
</dbReference>
<evidence type="ECO:0000256" key="3">
    <source>
        <dbReference type="ARBA" id="ARBA00022989"/>
    </source>
</evidence>
<evidence type="ECO:0000313" key="8">
    <source>
        <dbReference type="Proteomes" id="UP001162480"/>
    </source>
</evidence>
<dbReference type="GO" id="GO:0038023">
    <property type="term" value="F:signaling receptor activity"/>
    <property type="evidence" value="ECO:0007669"/>
    <property type="project" value="TreeGrafter"/>
</dbReference>
<reference evidence="7" key="1">
    <citation type="submission" date="2023-08" db="EMBL/GenBank/DDBJ databases">
        <authorList>
            <person name="Alioto T."/>
            <person name="Alioto T."/>
            <person name="Gomez Garrido J."/>
        </authorList>
    </citation>
    <scope>NUCLEOTIDE SEQUENCE</scope>
</reference>
<evidence type="ECO:0000256" key="5">
    <source>
        <dbReference type="SAM" id="Phobius"/>
    </source>
</evidence>